<dbReference type="EMBL" id="DVNH01000026">
    <property type="protein sequence ID" value="HIU51755.1"/>
    <property type="molecule type" value="Genomic_DNA"/>
</dbReference>
<dbReference type="PANTHER" id="PTHR39161:SF2">
    <property type="entry name" value="ADAPTER PROTEIN MECA 2"/>
    <property type="match status" value="1"/>
</dbReference>
<dbReference type="Pfam" id="PF05389">
    <property type="entry name" value="MecA"/>
    <property type="match status" value="1"/>
</dbReference>
<comment type="caution">
    <text evidence="2">The sequence shown here is derived from an EMBL/GenBank/DDBJ whole genome shotgun (WGS) entry which is preliminary data.</text>
</comment>
<evidence type="ECO:0000256" key="1">
    <source>
        <dbReference type="ARBA" id="ARBA00005397"/>
    </source>
</evidence>
<protein>
    <submittedName>
        <fullName evidence="2">Adaptor protein MecA</fullName>
    </submittedName>
</protein>
<evidence type="ECO:0000313" key="2">
    <source>
        <dbReference type="EMBL" id="HIU51755.1"/>
    </source>
</evidence>
<comment type="similarity">
    <text evidence="1">Belongs to the MecA family.</text>
</comment>
<reference evidence="2" key="2">
    <citation type="journal article" date="2021" name="PeerJ">
        <title>Extensive microbial diversity within the chicken gut microbiome revealed by metagenomics and culture.</title>
        <authorList>
            <person name="Gilroy R."/>
            <person name="Ravi A."/>
            <person name="Getino M."/>
            <person name="Pursley I."/>
            <person name="Horton D.L."/>
            <person name="Alikhan N.F."/>
            <person name="Baker D."/>
            <person name="Gharbi K."/>
            <person name="Hall N."/>
            <person name="Watson M."/>
            <person name="Adriaenssens E.M."/>
            <person name="Foster-Nyarko E."/>
            <person name="Jarju S."/>
            <person name="Secka A."/>
            <person name="Antonio M."/>
            <person name="Oren A."/>
            <person name="Chaudhuri R.R."/>
            <person name="La Ragione R."/>
            <person name="Hildebrand F."/>
            <person name="Pallen M.J."/>
        </authorList>
    </citation>
    <scope>NUCLEOTIDE SEQUENCE</scope>
    <source>
        <strain evidence="2">CHK195-15760</strain>
    </source>
</reference>
<dbReference type="Proteomes" id="UP000824093">
    <property type="component" value="Unassembled WGS sequence"/>
</dbReference>
<reference evidence="2" key="1">
    <citation type="submission" date="2020-10" db="EMBL/GenBank/DDBJ databases">
        <authorList>
            <person name="Gilroy R."/>
        </authorList>
    </citation>
    <scope>NUCLEOTIDE SEQUENCE</scope>
    <source>
        <strain evidence="2">CHK195-15760</strain>
    </source>
</reference>
<dbReference type="PANTHER" id="PTHR39161">
    <property type="entry name" value="ADAPTER PROTEIN MECA"/>
    <property type="match status" value="1"/>
</dbReference>
<accession>A0A9D1S9E8</accession>
<proteinExistence type="inferred from homology"/>
<dbReference type="Gene3D" id="3.30.70.1950">
    <property type="match status" value="1"/>
</dbReference>
<dbReference type="InterPro" id="IPR038471">
    <property type="entry name" value="MecA_C_sf"/>
</dbReference>
<dbReference type="InterPro" id="IPR008681">
    <property type="entry name" value="Neg-reg_MecA"/>
</dbReference>
<dbReference type="AlphaFoldDB" id="A0A9D1S9E8"/>
<sequence>MKFEKLNNDKIRITLNIKDLQEKDIDFQSFMSNSSDAQKLFLDMLEEAEKEIGFTTKDYRIMIEALATMEGDFILTVTRFLPDDSLVKKRNIKFRRKNTKLDSETAVYAFQSFEDFCSFCHYIQNSSIQNLDKLSKNFALYTYHDQYYLVITNINLQFKDIKSFYYIISEFATFVSHPSLFQKKLSEYGKLIVKKNALKTILKYF</sequence>
<gene>
    <name evidence="2" type="ORF">IAB70_03930</name>
</gene>
<evidence type="ECO:0000313" key="3">
    <source>
        <dbReference type="Proteomes" id="UP000824093"/>
    </source>
</evidence>
<organism evidence="2 3">
    <name type="scientific">Candidatus Merdicola faecigallinarum</name>
    <dbReference type="NCBI Taxonomy" id="2840862"/>
    <lineage>
        <taxon>Bacteria</taxon>
        <taxon>Bacillati</taxon>
        <taxon>Bacillota</taxon>
        <taxon>Clostridia</taxon>
        <taxon>Candidatus Merdicola</taxon>
    </lineage>
</organism>
<name>A0A9D1S9E8_9FIRM</name>